<evidence type="ECO:0000256" key="1">
    <source>
        <dbReference type="ARBA" id="ARBA00008428"/>
    </source>
</evidence>
<evidence type="ECO:0000256" key="9">
    <source>
        <dbReference type="ARBA" id="ARBA00023235"/>
    </source>
</evidence>
<dbReference type="AlphaFoldDB" id="A0A1V4SU92"/>
<dbReference type="InterPro" id="IPR036185">
    <property type="entry name" value="DNA_heli_DnaB-like_N_sf"/>
</dbReference>
<dbReference type="GO" id="GO:0003677">
    <property type="term" value="F:DNA binding"/>
    <property type="evidence" value="ECO:0007669"/>
    <property type="project" value="UniProtKB-KW"/>
</dbReference>
<dbReference type="PANTHER" id="PTHR30153:SF2">
    <property type="entry name" value="REPLICATIVE DNA HELICASE"/>
    <property type="match status" value="1"/>
</dbReference>
<dbReference type="InterPro" id="IPR016136">
    <property type="entry name" value="DNA_helicase_N/primase_C"/>
</dbReference>
<evidence type="ECO:0000256" key="6">
    <source>
        <dbReference type="ARBA" id="ARBA00022806"/>
    </source>
</evidence>
<evidence type="ECO:0000256" key="8">
    <source>
        <dbReference type="ARBA" id="ARBA00023125"/>
    </source>
</evidence>
<dbReference type="GO" id="GO:0005524">
    <property type="term" value="F:ATP binding"/>
    <property type="evidence" value="ECO:0007669"/>
    <property type="project" value="UniProtKB-KW"/>
</dbReference>
<evidence type="ECO:0000259" key="12">
    <source>
        <dbReference type="PROSITE" id="PS51199"/>
    </source>
</evidence>
<gene>
    <name evidence="13" type="primary">dnaC_1</name>
    <name evidence="13" type="ORF">CLTHE_20020</name>
</gene>
<dbReference type="Pfam" id="PF03796">
    <property type="entry name" value="DnaB_C"/>
    <property type="match status" value="1"/>
</dbReference>
<evidence type="ECO:0000256" key="7">
    <source>
        <dbReference type="ARBA" id="ARBA00022840"/>
    </source>
</evidence>
<evidence type="ECO:0000256" key="10">
    <source>
        <dbReference type="ARBA" id="ARBA00044969"/>
    </source>
</evidence>
<dbReference type="PROSITE" id="PS51199">
    <property type="entry name" value="SF4_HELICASE"/>
    <property type="match status" value="1"/>
</dbReference>
<dbReference type="InterPro" id="IPR007694">
    <property type="entry name" value="DNA_helicase_DnaB-like_C"/>
</dbReference>
<dbReference type="RefSeq" id="WP_080023195.1">
    <property type="nucleotide sequence ID" value="NZ_LTAY01000048.1"/>
</dbReference>
<dbReference type="OrthoDB" id="9773982at2"/>
<evidence type="ECO:0000256" key="3">
    <source>
        <dbReference type="ARBA" id="ARBA00022705"/>
    </source>
</evidence>
<keyword evidence="2" id="KW-0639">Primosome</keyword>
<evidence type="ECO:0000256" key="11">
    <source>
        <dbReference type="ARBA" id="ARBA00048954"/>
    </source>
</evidence>
<keyword evidence="6 13" id="KW-0347">Helicase</keyword>
<name>A0A1V4SU92_9CLOT</name>
<dbReference type="EC" id="5.6.2.3" evidence="10"/>
<dbReference type="GO" id="GO:0006269">
    <property type="term" value="P:DNA replication, synthesis of primer"/>
    <property type="evidence" value="ECO:0007669"/>
    <property type="project" value="UniProtKB-KW"/>
</dbReference>
<comment type="catalytic activity">
    <reaction evidence="11">
        <text>ATP + H2O = ADP + phosphate + H(+)</text>
        <dbReference type="Rhea" id="RHEA:13065"/>
        <dbReference type="ChEBI" id="CHEBI:15377"/>
        <dbReference type="ChEBI" id="CHEBI:15378"/>
        <dbReference type="ChEBI" id="CHEBI:30616"/>
        <dbReference type="ChEBI" id="CHEBI:43474"/>
        <dbReference type="ChEBI" id="CHEBI:456216"/>
        <dbReference type="EC" id="5.6.2.3"/>
    </reaction>
</comment>
<dbReference type="InterPro" id="IPR003593">
    <property type="entry name" value="AAA+_ATPase"/>
</dbReference>
<dbReference type="GO" id="GO:0016887">
    <property type="term" value="F:ATP hydrolysis activity"/>
    <property type="evidence" value="ECO:0007669"/>
    <property type="project" value="RHEA"/>
</dbReference>
<keyword evidence="8" id="KW-0238">DNA-binding</keyword>
<keyword evidence="7" id="KW-0067">ATP-binding</keyword>
<dbReference type="GO" id="GO:0005829">
    <property type="term" value="C:cytosol"/>
    <property type="evidence" value="ECO:0007669"/>
    <property type="project" value="TreeGrafter"/>
</dbReference>
<organism evidence="13 14">
    <name type="scientific">Clostridium thermobutyricum DSM 4928</name>
    <dbReference type="NCBI Taxonomy" id="1121339"/>
    <lineage>
        <taxon>Bacteria</taxon>
        <taxon>Bacillati</taxon>
        <taxon>Bacillota</taxon>
        <taxon>Clostridia</taxon>
        <taxon>Eubacteriales</taxon>
        <taxon>Clostridiaceae</taxon>
        <taxon>Clostridium</taxon>
    </lineage>
</organism>
<evidence type="ECO:0000313" key="14">
    <source>
        <dbReference type="Proteomes" id="UP000191448"/>
    </source>
</evidence>
<reference evidence="13 14" key="1">
    <citation type="submission" date="2016-02" db="EMBL/GenBank/DDBJ databases">
        <title>Genome sequence of Clostridium thermobutyricum DSM 4928.</title>
        <authorList>
            <person name="Poehlein A."/>
            <person name="Daniel R."/>
        </authorList>
    </citation>
    <scope>NUCLEOTIDE SEQUENCE [LARGE SCALE GENOMIC DNA]</scope>
    <source>
        <strain evidence="13 14">DSM 4928</strain>
    </source>
</reference>
<dbReference type="Pfam" id="PF00772">
    <property type="entry name" value="DnaB"/>
    <property type="match status" value="1"/>
</dbReference>
<keyword evidence="3" id="KW-0235">DNA replication</keyword>
<dbReference type="EMBL" id="LTAY01000048">
    <property type="protein sequence ID" value="OPX47439.1"/>
    <property type="molecule type" value="Genomic_DNA"/>
</dbReference>
<evidence type="ECO:0000256" key="2">
    <source>
        <dbReference type="ARBA" id="ARBA00022515"/>
    </source>
</evidence>
<protein>
    <recommendedName>
        <fullName evidence="10">DNA 5'-3' helicase</fullName>
        <ecNumber evidence="10">5.6.2.3</ecNumber>
    </recommendedName>
</protein>
<evidence type="ECO:0000256" key="5">
    <source>
        <dbReference type="ARBA" id="ARBA00022801"/>
    </source>
</evidence>
<dbReference type="SUPFAM" id="SSF52540">
    <property type="entry name" value="P-loop containing nucleoside triphosphate hydrolases"/>
    <property type="match status" value="1"/>
</dbReference>
<keyword evidence="4" id="KW-0547">Nucleotide-binding</keyword>
<keyword evidence="5 13" id="KW-0378">Hydrolase</keyword>
<evidence type="ECO:0000256" key="4">
    <source>
        <dbReference type="ARBA" id="ARBA00022741"/>
    </source>
</evidence>
<dbReference type="GO" id="GO:0043139">
    <property type="term" value="F:5'-3' DNA helicase activity"/>
    <property type="evidence" value="ECO:0007669"/>
    <property type="project" value="UniProtKB-EC"/>
</dbReference>
<dbReference type="CDD" id="cd00984">
    <property type="entry name" value="DnaB_C"/>
    <property type="match status" value="1"/>
</dbReference>
<dbReference type="InterPro" id="IPR007693">
    <property type="entry name" value="DNA_helicase_DnaB-like_N"/>
</dbReference>
<feature type="domain" description="SF4 helicase" evidence="12">
    <location>
        <begin position="174"/>
        <end position="431"/>
    </location>
</feature>
<evidence type="ECO:0000313" key="13">
    <source>
        <dbReference type="EMBL" id="OPX47439.1"/>
    </source>
</evidence>
<dbReference type="SUPFAM" id="SSF48024">
    <property type="entry name" value="N-terminal domain of DnaB helicase"/>
    <property type="match status" value="1"/>
</dbReference>
<dbReference type="GO" id="GO:1990077">
    <property type="term" value="C:primosome complex"/>
    <property type="evidence" value="ECO:0007669"/>
    <property type="project" value="UniProtKB-KW"/>
</dbReference>
<dbReference type="Proteomes" id="UP000191448">
    <property type="component" value="Unassembled WGS sequence"/>
</dbReference>
<comment type="caution">
    <text evidence="13">The sequence shown here is derived from an EMBL/GenBank/DDBJ whole genome shotgun (WGS) entry which is preliminary data.</text>
</comment>
<keyword evidence="9" id="KW-0413">Isomerase</keyword>
<dbReference type="InterPro" id="IPR027417">
    <property type="entry name" value="P-loop_NTPase"/>
</dbReference>
<proteinExistence type="inferred from homology"/>
<sequence length="431" mass="49095">MIDMFNLDAEKEILGNILIDDSNFPKCIDVINEFDFYDKKHKVLFSKMKEIYAEGKRINEINLTEAIGKKDVLEIGGVNYISSLQVFSNVAEKSYNVDLKSCLRLVKGYSEKRYLKNLLCRAVNAIENGELSNDIIKEGIYKGLSKSFKSNDKTLSPEEYLFKGLEEIEKRYVNGGDIQGMRTGYKSLDENLNGLKKGELVIVAGRPSMGKTVFALNLLDRLSDNNYKVLLHELEMGEETISMRLFSSRLNIENKLLQSGKLSEEQFMILIDEYQKLIKRGNAFIDFGSKQSLLSISAKAKTMKQTKGLDVLIIDYLGLMDIDLKDTRTNAVGEITRGLKLLAKELNINIVLLCQLSRAVEGRIDKRPMLSDLRDSGNIEQDADVVIFTYREKYYDKKLKEDKLELIVGKNRNGKTGTIKLDFYPEYQKIA</sequence>
<accession>A0A1V4SU92</accession>
<dbReference type="Gene3D" id="3.40.50.300">
    <property type="entry name" value="P-loop containing nucleotide triphosphate hydrolases"/>
    <property type="match status" value="1"/>
</dbReference>
<comment type="similarity">
    <text evidence="1">Belongs to the helicase family. DnaB subfamily.</text>
</comment>
<dbReference type="SMART" id="SM00382">
    <property type="entry name" value="AAA"/>
    <property type="match status" value="1"/>
</dbReference>
<dbReference type="Gene3D" id="1.10.860.10">
    <property type="entry name" value="DNAb Helicase, Chain A"/>
    <property type="match status" value="1"/>
</dbReference>
<dbReference type="PANTHER" id="PTHR30153">
    <property type="entry name" value="REPLICATIVE DNA HELICASE DNAB"/>
    <property type="match status" value="1"/>
</dbReference>